<reference evidence="1" key="2">
    <citation type="journal article" date="2015" name="Data Brief">
        <title>Shoot transcriptome of the giant reed, Arundo donax.</title>
        <authorList>
            <person name="Barrero R.A."/>
            <person name="Guerrero F.D."/>
            <person name="Moolhuijzen P."/>
            <person name="Goolsby J.A."/>
            <person name="Tidwell J."/>
            <person name="Bellgard S.E."/>
            <person name="Bellgard M.I."/>
        </authorList>
    </citation>
    <scope>NUCLEOTIDE SEQUENCE</scope>
    <source>
        <tissue evidence="1">Shoot tissue taken approximately 20 cm above the soil surface</tissue>
    </source>
</reference>
<reference evidence="1" key="1">
    <citation type="submission" date="2014-09" db="EMBL/GenBank/DDBJ databases">
        <authorList>
            <person name="Magalhaes I.L.F."/>
            <person name="Oliveira U."/>
            <person name="Santos F.R."/>
            <person name="Vidigal T.H.D.A."/>
            <person name="Brescovit A.D."/>
            <person name="Santos A.J."/>
        </authorList>
    </citation>
    <scope>NUCLEOTIDE SEQUENCE</scope>
    <source>
        <tissue evidence="1">Shoot tissue taken approximately 20 cm above the soil surface</tissue>
    </source>
</reference>
<proteinExistence type="predicted"/>
<sequence length="45" mass="5190">MNTDNIHHIHKPWACGIQATPMSCKVSCLHYAVHNSSWYQQADKH</sequence>
<name>A0A0A9HH56_ARUDO</name>
<dbReference type="EMBL" id="GBRH01162777">
    <property type="protein sequence ID" value="JAE35119.1"/>
    <property type="molecule type" value="Transcribed_RNA"/>
</dbReference>
<organism evidence="1">
    <name type="scientific">Arundo donax</name>
    <name type="common">Giant reed</name>
    <name type="synonym">Donax arundinaceus</name>
    <dbReference type="NCBI Taxonomy" id="35708"/>
    <lineage>
        <taxon>Eukaryota</taxon>
        <taxon>Viridiplantae</taxon>
        <taxon>Streptophyta</taxon>
        <taxon>Embryophyta</taxon>
        <taxon>Tracheophyta</taxon>
        <taxon>Spermatophyta</taxon>
        <taxon>Magnoliopsida</taxon>
        <taxon>Liliopsida</taxon>
        <taxon>Poales</taxon>
        <taxon>Poaceae</taxon>
        <taxon>PACMAD clade</taxon>
        <taxon>Arundinoideae</taxon>
        <taxon>Arundineae</taxon>
        <taxon>Arundo</taxon>
    </lineage>
</organism>
<accession>A0A0A9HH56</accession>
<evidence type="ECO:0000313" key="1">
    <source>
        <dbReference type="EMBL" id="JAE35119.1"/>
    </source>
</evidence>
<dbReference type="AlphaFoldDB" id="A0A0A9HH56"/>
<protein>
    <submittedName>
        <fullName evidence="1">Uncharacterized protein</fullName>
    </submittedName>
</protein>